<protein>
    <recommendedName>
        <fullName evidence="3">Flagellar assembly protein H</fullName>
    </recommendedName>
</protein>
<sequence length="307" mass="35949">MQVIDRSIKVLARQYPETFIKLVLGKDTGWEYQTLENPEINIPEKRLDFVYEIEQNDNKYLLHLEFQLRHEKEVPVRIFKYSAYLTESYGLPVIPVVIYLEKRNYRRLPDAYIVEVNNKVVSSFTYQVIKLWDYEQDIAGGKLKELAPLLVLLKDNRDLALLEYTRKLILEEKDIKRRADSLSVAISVAERYFDREILLNIFREEFKMLLKESSFVQEWYNEGLQKGLRDGMEKGLEEGLEKGLAKGRIEALRDSILDVLEERFGVLRSGIGKKLEEIDDSAALKSLFKMSLKVNSLEEFEKILGQV</sequence>
<dbReference type="AlphaFoldDB" id="A0A9X7J684"/>
<evidence type="ECO:0000313" key="1">
    <source>
        <dbReference type="EMBL" id="PRR76773.1"/>
    </source>
</evidence>
<dbReference type="PANTHER" id="PTHR34613">
    <property type="entry name" value="SLL0800 PROTEIN"/>
    <property type="match status" value="1"/>
</dbReference>
<evidence type="ECO:0008006" key="3">
    <source>
        <dbReference type="Google" id="ProtNLM"/>
    </source>
</evidence>
<comment type="caution">
    <text evidence="1">The sequence shown here is derived from an EMBL/GenBank/DDBJ whole genome shotgun (WGS) entry which is preliminary data.</text>
</comment>
<gene>
    <name evidence="1" type="ORF">MOST_04190</name>
</gene>
<dbReference type="RefSeq" id="WP_054935940.1">
    <property type="nucleotide sequence ID" value="NZ_PVXL01000019.1"/>
</dbReference>
<name>A0A9X7J684_9FIRM</name>
<organism evidence="1 2">
    <name type="scientific">Neomoorella stamsii</name>
    <dbReference type="NCBI Taxonomy" id="1266720"/>
    <lineage>
        <taxon>Bacteria</taxon>
        <taxon>Bacillati</taxon>
        <taxon>Bacillota</taxon>
        <taxon>Clostridia</taxon>
        <taxon>Neomoorellales</taxon>
        <taxon>Neomoorellaceae</taxon>
        <taxon>Neomoorella</taxon>
    </lineage>
</organism>
<keyword evidence="2" id="KW-1185">Reference proteome</keyword>
<dbReference type="EMBL" id="PVXL01000019">
    <property type="protein sequence ID" value="PRR76773.1"/>
    <property type="molecule type" value="Genomic_DNA"/>
</dbReference>
<dbReference type="PANTHER" id="PTHR34613:SF1">
    <property type="entry name" value="SLL6017 PROTEIN"/>
    <property type="match status" value="1"/>
</dbReference>
<dbReference type="Proteomes" id="UP000239430">
    <property type="component" value="Unassembled WGS sequence"/>
</dbReference>
<proteinExistence type="predicted"/>
<evidence type="ECO:0000313" key="2">
    <source>
        <dbReference type="Proteomes" id="UP000239430"/>
    </source>
</evidence>
<accession>A0A9X7J684</accession>
<reference evidence="1 2" key="1">
    <citation type="submission" date="2018-03" db="EMBL/GenBank/DDBJ databases">
        <title>Genome sequence of Moorella stamsii DSM 26217.</title>
        <authorList>
            <person name="Poehlein A."/>
            <person name="Daniel R."/>
        </authorList>
    </citation>
    <scope>NUCLEOTIDE SEQUENCE [LARGE SCALE GENOMIC DNA]</scope>
    <source>
        <strain evidence="2">DSM 26217</strain>
    </source>
</reference>